<dbReference type="AlphaFoldDB" id="A0A366INM5"/>
<comment type="caution">
    <text evidence="1">The sequence shown here is derived from an EMBL/GenBank/DDBJ whole genome shotgun (WGS) entry which is preliminary data.</text>
</comment>
<sequence>MRFQHSLTVTRIRGGYIGKDGTRVPETRTDLTGFAFAPGVTSENNQYRTDVHTKGELFGPFGVDFRETDRVILPDPFGGEWTVVGDPQNWLNPYTGEKAGSVTELSKGA</sequence>
<dbReference type="RefSeq" id="WP_147233278.1">
    <property type="nucleotide sequence ID" value="NZ_QNSB01000003.1"/>
</dbReference>
<organism evidence="1 2">
    <name type="scientific">Brevibacterium celere</name>
    <dbReference type="NCBI Taxonomy" id="225845"/>
    <lineage>
        <taxon>Bacteria</taxon>
        <taxon>Bacillati</taxon>
        <taxon>Actinomycetota</taxon>
        <taxon>Actinomycetes</taxon>
        <taxon>Micrococcales</taxon>
        <taxon>Brevibacteriaceae</taxon>
        <taxon>Brevibacterium</taxon>
    </lineage>
</organism>
<keyword evidence="2" id="KW-1185">Reference proteome</keyword>
<dbReference type="Proteomes" id="UP000253509">
    <property type="component" value="Unassembled WGS sequence"/>
</dbReference>
<name>A0A366INM5_9MICO</name>
<evidence type="ECO:0000313" key="2">
    <source>
        <dbReference type="Proteomes" id="UP000253509"/>
    </source>
</evidence>
<protein>
    <submittedName>
        <fullName evidence="1">Uncharacterized protein</fullName>
    </submittedName>
</protein>
<reference evidence="1 2" key="1">
    <citation type="submission" date="2018-06" db="EMBL/GenBank/DDBJ databases">
        <title>Freshwater and sediment microbial communities from various areas in North America, analyzing microbe dynamics in response to fracking.</title>
        <authorList>
            <person name="Lamendella R."/>
        </authorList>
    </citation>
    <scope>NUCLEOTIDE SEQUENCE [LARGE SCALE GENOMIC DNA]</scope>
    <source>
        <strain evidence="1 2">3b_TX</strain>
    </source>
</reference>
<gene>
    <name evidence="1" type="ORF">DFO65_103384</name>
</gene>
<proteinExistence type="predicted"/>
<dbReference type="EMBL" id="QNSB01000003">
    <property type="protein sequence ID" value="RBP73086.1"/>
    <property type="molecule type" value="Genomic_DNA"/>
</dbReference>
<accession>A0A366INM5</accession>
<evidence type="ECO:0000313" key="1">
    <source>
        <dbReference type="EMBL" id="RBP73086.1"/>
    </source>
</evidence>